<dbReference type="AlphaFoldDB" id="A0A9W4U234"/>
<reference evidence="3" key="1">
    <citation type="submission" date="2023-01" db="EMBL/GenBank/DDBJ databases">
        <authorList>
            <person name="Van Ghelder C."/>
            <person name="Rancurel C."/>
        </authorList>
    </citation>
    <scope>NUCLEOTIDE SEQUENCE</scope>
    <source>
        <strain evidence="3">CNCM I-4278</strain>
    </source>
</reference>
<dbReference type="PANTHER" id="PTHR46505">
    <property type="entry name" value="OXIDOREDUCTASE NAD-BINDING DOMAIN-CONTAINING PROTEIN 1"/>
    <property type="match status" value="1"/>
</dbReference>
<sequence length="181" mass="19550">MERSSPILHAVTVAQTAEVNEYTRIVRLDFDAIAKGANFLPGQWLNLHLKNSGLSCRCSIISAPSAALAAEDITLGSKPHIEVIIQNAPTPLIQSSQAGIFLPVGTQLNISFGGSFVWPPNSVGTASITRVVFLAGGVVHSYLSYHTCLRQIQHQKRSTFCMPPVSKGTTISHMFLDLSSY</sequence>
<keyword evidence="1" id="KW-0560">Oxidoreductase</keyword>
<organism evidence="3 4">
    <name type="scientific">Periconia digitata</name>
    <dbReference type="NCBI Taxonomy" id="1303443"/>
    <lineage>
        <taxon>Eukaryota</taxon>
        <taxon>Fungi</taxon>
        <taxon>Dikarya</taxon>
        <taxon>Ascomycota</taxon>
        <taxon>Pezizomycotina</taxon>
        <taxon>Dothideomycetes</taxon>
        <taxon>Pleosporomycetidae</taxon>
        <taxon>Pleosporales</taxon>
        <taxon>Massarineae</taxon>
        <taxon>Periconiaceae</taxon>
        <taxon>Periconia</taxon>
    </lineage>
</organism>
<dbReference type="SUPFAM" id="SSF63380">
    <property type="entry name" value="Riboflavin synthase domain-like"/>
    <property type="match status" value="1"/>
</dbReference>
<dbReference type="GO" id="GO:0005739">
    <property type="term" value="C:mitochondrion"/>
    <property type="evidence" value="ECO:0007669"/>
    <property type="project" value="TreeGrafter"/>
</dbReference>
<dbReference type="PANTHER" id="PTHR46505:SF1">
    <property type="entry name" value="OXIDOREDUCTASE NAD-BINDING DOMAIN-CONTAINING PROTEIN 1"/>
    <property type="match status" value="1"/>
</dbReference>
<name>A0A9W4U234_9PLEO</name>
<keyword evidence="2" id="KW-0520">NAD</keyword>
<comment type="caution">
    <text evidence="3">The sequence shown here is derived from an EMBL/GenBank/DDBJ whole genome shotgun (WGS) entry which is preliminary data.</text>
</comment>
<dbReference type="InterPro" id="IPR052128">
    <property type="entry name" value="Oxidoreductase_NAD-binding"/>
</dbReference>
<dbReference type="OrthoDB" id="1862401at2759"/>
<dbReference type="GO" id="GO:0016491">
    <property type="term" value="F:oxidoreductase activity"/>
    <property type="evidence" value="ECO:0007669"/>
    <property type="project" value="UniProtKB-KW"/>
</dbReference>
<evidence type="ECO:0000313" key="4">
    <source>
        <dbReference type="Proteomes" id="UP001152607"/>
    </source>
</evidence>
<evidence type="ECO:0000256" key="2">
    <source>
        <dbReference type="ARBA" id="ARBA00023027"/>
    </source>
</evidence>
<proteinExistence type="predicted"/>
<protein>
    <submittedName>
        <fullName evidence="3">Uncharacterized protein</fullName>
    </submittedName>
</protein>
<keyword evidence="4" id="KW-1185">Reference proteome</keyword>
<gene>
    <name evidence="3" type="ORF">PDIGIT_LOCUS602</name>
</gene>
<accession>A0A9W4U234</accession>
<evidence type="ECO:0000313" key="3">
    <source>
        <dbReference type="EMBL" id="CAI6241382.1"/>
    </source>
</evidence>
<dbReference type="Proteomes" id="UP001152607">
    <property type="component" value="Unassembled WGS sequence"/>
</dbReference>
<dbReference type="InterPro" id="IPR017938">
    <property type="entry name" value="Riboflavin_synthase-like_b-brl"/>
</dbReference>
<evidence type="ECO:0000256" key="1">
    <source>
        <dbReference type="ARBA" id="ARBA00023002"/>
    </source>
</evidence>
<dbReference type="EMBL" id="CAOQHR010000001">
    <property type="protein sequence ID" value="CAI6241382.1"/>
    <property type="molecule type" value="Genomic_DNA"/>
</dbReference>